<name>A0A803LY85_CHEQI</name>
<feature type="region of interest" description="Disordered" evidence="1">
    <location>
        <begin position="305"/>
        <end position="346"/>
    </location>
</feature>
<protein>
    <submittedName>
        <fullName evidence="3">Uncharacterized protein</fullName>
    </submittedName>
</protein>
<keyword evidence="4" id="KW-1185">Reference proteome</keyword>
<organism evidence="3 4">
    <name type="scientific">Chenopodium quinoa</name>
    <name type="common">Quinoa</name>
    <dbReference type="NCBI Taxonomy" id="63459"/>
    <lineage>
        <taxon>Eukaryota</taxon>
        <taxon>Viridiplantae</taxon>
        <taxon>Streptophyta</taxon>
        <taxon>Embryophyta</taxon>
        <taxon>Tracheophyta</taxon>
        <taxon>Spermatophyta</taxon>
        <taxon>Magnoliopsida</taxon>
        <taxon>eudicotyledons</taxon>
        <taxon>Gunneridae</taxon>
        <taxon>Pentapetalae</taxon>
        <taxon>Caryophyllales</taxon>
        <taxon>Chenopodiaceae</taxon>
        <taxon>Chenopodioideae</taxon>
        <taxon>Atripliceae</taxon>
        <taxon>Chenopodium</taxon>
    </lineage>
</organism>
<evidence type="ECO:0000256" key="1">
    <source>
        <dbReference type="SAM" id="MobiDB-lite"/>
    </source>
</evidence>
<keyword evidence="2" id="KW-0812">Transmembrane</keyword>
<reference evidence="3" key="2">
    <citation type="submission" date="2021-03" db="UniProtKB">
        <authorList>
            <consortium name="EnsemblPlants"/>
        </authorList>
    </citation>
    <scope>IDENTIFICATION</scope>
</reference>
<dbReference type="PANTHER" id="PTHR34835:SF34">
    <property type="entry name" value="OS08G0555500 PROTEIN"/>
    <property type="match status" value="1"/>
</dbReference>
<dbReference type="PANTHER" id="PTHR34835">
    <property type="entry name" value="OS07G0283600 PROTEIN-RELATED"/>
    <property type="match status" value="1"/>
</dbReference>
<dbReference type="EnsemblPlants" id="AUR62020436-RA">
    <property type="protein sequence ID" value="AUR62020436-RA:cds"/>
    <property type="gene ID" value="AUR62020436"/>
</dbReference>
<dbReference type="AlphaFoldDB" id="A0A803LY85"/>
<feature type="compositionally biased region" description="Basic and acidic residues" evidence="1">
    <location>
        <begin position="323"/>
        <end position="334"/>
    </location>
</feature>
<proteinExistence type="predicted"/>
<reference evidence="3" key="1">
    <citation type="journal article" date="2017" name="Nature">
        <title>The genome of Chenopodium quinoa.</title>
        <authorList>
            <person name="Jarvis D.E."/>
            <person name="Ho Y.S."/>
            <person name="Lightfoot D.J."/>
            <person name="Schmoeckel S.M."/>
            <person name="Li B."/>
            <person name="Borm T.J.A."/>
            <person name="Ohyanagi H."/>
            <person name="Mineta K."/>
            <person name="Michell C.T."/>
            <person name="Saber N."/>
            <person name="Kharbatia N.M."/>
            <person name="Rupper R.R."/>
            <person name="Sharp A.R."/>
            <person name="Dally N."/>
            <person name="Boughton B.A."/>
            <person name="Woo Y.H."/>
            <person name="Gao G."/>
            <person name="Schijlen E.G.W.M."/>
            <person name="Guo X."/>
            <person name="Momin A.A."/>
            <person name="Negrao S."/>
            <person name="Al-Babili S."/>
            <person name="Gehring C."/>
            <person name="Roessner U."/>
            <person name="Jung C."/>
            <person name="Murphy K."/>
            <person name="Arold S.T."/>
            <person name="Gojobori T."/>
            <person name="van der Linden C.G."/>
            <person name="van Loo E.N."/>
            <person name="Jellen E.N."/>
            <person name="Maughan P.J."/>
            <person name="Tester M."/>
        </authorList>
    </citation>
    <scope>NUCLEOTIDE SEQUENCE [LARGE SCALE GENOMIC DNA]</scope>
    <source>
        <strain evidence="3">cv. PI 614886</strain>
    </source>
</reference>
<keyword evidence="2" id="KW-1133">Transmembrane helix</keyword>
<evidence type="ECO:0000256" key="2">
    <source>
        <dbReference type="SAM" id="Phobius"/>
    </source>
</evidence>
<sequence>MQYSVVVVMMLVIATAVVMRIISKTLGGKVKESGTVIASFKSKKKAMNVNCPVETLGRILGNFDDNKKRVVREMGFGGLFYLKWLPRQLAFWLCTRVDVSKRCLLTLDGQLFPLDPIQVHCVLGLPYGPRVVPKKVVDQELEDTLWNTYSTTTRCETRGITRKTLVEYLEGPCVDEDEFKKVFLMYVLNVLCSSTCHRIKKQFLHGVSVADNAPLYNWCEFVLDELMKALVQFSKRIYGDDLNFNASSGGCTLFLSCVNVKYRWDHPLKAGDILPSRRKRSKDCADVLNALKTVLNKEGVLEEEPEEVELETNPQNVMRRRKATTDRPIDRDTNLGEGNANDADKSVVNVDVHEAVMANDADKSADVHEVVMGDDELVDV</sequence>
<accession>A0A803LY85</accession>
<evidence type="ECO:0000313" key="4">
    <source>
        <dbReference type="Proteomes" id="UP000596660"/>
    </source>
</evidence>
<feature type="transmembrane region" description="Helical" evidence="2">
    <location>
        <begin position="6"/>
        <end position="23"/>
    </location>
</feature>
<keyword evidence="2" id="KW-0472">Membrane</keyword>
<dbReference type="Gramene" id="AUR62020436-RA">
    <property type="protein sequence ID" value="AUR62020436-RA:cds"/>
    <property type="gene ID" value="AUR62020436"/>
</dbReference>
<evidence type="ECO:0000313" key="3">
    <source>
        <dbReference type="EnsemblPlants" id="AUR62020436-RA:cds"/>
    </source>
</evidence>
<dbReference type="Proteomes" id="UP000596660">
    <property type="component" value="Unplaced"/>
</dbReference>